<dbReference type="RefSeq" id="WP_208148889.1">
    <property type="nucleotide sequence ID" value="NZ_JAGETV010000008.1"/>
</dbReference>
<reference evidence="1 2" key="1">
    <citation type="submission" date="2021-03" db="EMBL/GenBank/DDBJ databases">
        <title>Thiomicrorhabdus sp.nov.,novel sulfur-oxidizing bacteria isolated from coastal sediment.</title>
        <authorList>
            <person name="Liu X."/>
        </authorList>
    </citation>
    <scope>NUCLEOTIDE SEQUENCE [LARGE SCALE GENOMIC DNA]</scope>
    <source>
        <strain evidence="1 2">6S2-11</strain>
    </source>
</reference>
<dbReference type="EMBL" id="JAGETV010000008">
    <property type="protein sequence ID" value="MBO1927234.1"/>
    <property type="molecule type" value="Genomic_DNA"/>
</dbReference>
<dbReference type="Proteomes" id="UP000664835">
    <property type="component" value="Unassembled WGS sequence"/>
</dbReference>
<protein>
    <submittedName>
        <fullName evidence="1">Uncharacterized protein</fullName>
    </submittedName>
</protein>
<keyword evidence="2" id="KW-1185">Reference proteome</keyword>
<name>A0ABS3Q5G9_9GAMM</name>
<evidence type="ECO:0000313" key="1">
    <source>
        <dbReference type="EMBL" id="MBO1927234.1"/>
    </source>
</evidence>
<proteinExistence type="predicted"/>
<organism evidence="1 2">
    <name type="scientific">Thiomicrorhabdus marina</name>
    <dbReference type="NCBI Taxonomy" id="2818442"/>
    <lineage>
        <taxon>Bacteria</taxon>
        <taxon>Pseudomonadati</taxon>
        <taxon>Pseudomonadota</taxon>
        <taxon>Gammaproteobacteria</taxon>
        <taxon>Thiotrichales</taxon>
        <taxon>Piscirickettsiaceae</taxon>
        <taxon>Thiomicrorhabdus</taxon>
    </lineage>
</organism>
<evidence type="ECO:0000313" key="2">
    <source>
        <dbReference type="Proteomes" id="UP000664835"/>
    </source>
</evidence>
<sequence>MINSVMAPALTTSVNETNASLQIQVLTSPKVISVVDKVSVSAEAHQALRQEQFKPKNAVDMFNDWLASGSTMVTFSLPQGDESDEVDLLPENQALLDKLKEKMRNTSDHEERMGVFNKINLLRGAGKSEIFNSESDLDKRMIAMTDSIYLQQKYLVEKYGDPMGVPSEEMKAAIEQLKNDPRFNQYPRLSELTGKEGSSDAPPEIEALFEPKGYDLTKFNDSDFLMDLLAERDKAHDIVSKRIDAMMNDFNHPYWEASLK</sequence>
<comment type="caution">
    <text evidence="1">The sequence shown here is derived from an EMBL/GenBank/DDBJ whole genome shotgun (WGS) entry which is preliminary data.</text>
</comment>
<gene>
    <name evidence="1" type="ORF">J3998_06555</name>
</gene>
<accession>A0ABS3Q5G9</accession>